<proteinExistence type="predicted"/>
<evidence type="ECO:0000256" key="1">
    <source>
        <dbReference type="SAM" id="MobiDB-lite"/>
    </source>
</evidence>
<organism evidence="2">
    <name type="scientific">Siphoviridae sp. ctSXZ3</name>
    <dbReference type="NCBI Taxonomy" id="2825510"/>
    <lineage>
        <taxon>Viruses</taxon>
        <taxon>Duplodnaviria</taxon>
        <taxon>Heunggongvirae</taxon>
        <taxon>Uroviricota</taxon>
        <taxon>Caudoviricetes</taxon>
    </lineage>
</organism>
<protein>
    <submittedName>
        <fullName evidence="2">Tail tube protein</fullName>
    </submittedName>
</protein>
<dbReference type="EMBL" id="BK016252">
    <property type="protein sequence ID" value="DAG05182.1"/>
    <property type="molecule type" value="Genomic_DNA"/>
</dbReference>
<reference evidence="2" key="1">
    <citation type="journal article" date="2021" name="Proc. Natl. Acad. Sci. U.S.A.">
        <title>A Catalog of Tens of Thousands of Viruses from Human Metagenomes Reveals Hidden Associations with Chronic Diseases.</title>
        <authorList>
            <person name="Tisza M.J."/>
            <person name="Buck C.B."/>
        </authorList>
    </citation>
    <scope>NUCLEOTIDE SEQUENCE</scope>
    <source>
        <strain evidence="2">CtSXZ3</strain>
    </source>
</reference>
<name>A0A8S5VES9_9CAUD</name>
<feature type="region of interest" description="Disordered" evidence="1">
    <location>
        <begin position="140"/>
        <end position="162"/>
    </location>
</feature>
<accession>A0A8S5VES9</accession>
<sequence length="222" mass="24402">MAKGALQWDENTKRLYSVGVDRGVLYVMGDGGKYQDGVAWSGLTKVTESPEGAESNKKYADNRVYANIISTETFKGTIEAFYSPKEFDQCDGMAELTKGVMVTQQTRKKFGLCYRTLIGNDTDGTDHGSEIHLVYGATASPSSKDRETINESPEPASLSWSFDTEPVNVTGMKPTAHIVIRSTDVEKEKWTKLEEALYGKGDTGTGTEPKLPLPDEIKTLLQ</sequence>
<feature type="region of interest" description="Disordered" evidence="1">
    <location>
        <begin position="198"/>
        <end position="222"/>
    </location>
</feature>
<evidence type="ECO:0000313" key="2">
    <source>
        <dbReference type="EMBL" id="DAG05182.1"/>
    </source>
</evidence>
<feature type="compositionally biased region" description="Basic and acidic residues" evidence="1">
    <location>
        <begin position="213"/>
        <end position="222"/>
    </location>
</feature>